<sequence>MVSGSAQCADGGAGSSGGRAETRRVERQRWTRRRRLERRLHDGAALRISALTLQLGLLRHRVPAVDRDLHESIDGFEHELQAVLQELREVASELYPPLLDEAGLGPALREQAGRLDANVVVTASDERFGPALEGAAYFAVVAALTGLPPGGSTVEVSVTRADDALVVHLAGVDGRGARHLRDGVRPLGGTTEVVAGDRPGTATIIARFPCE</sequence>
<protein>
    <submittedName>
        <fullName evidence="3">Histidine kinase</fullName>
    </submittedName>
</protein>
<keyword evidence="3" id="KW-0418">Kinase</keyword>
<dbReference type="EMBL" id="CP053564">
    <property type="protein sequence ID" value="QJY44903.1"/>
    <property type="molecule type" value="Genomic_DNA"/>
</dbReference>
<feature type="domain" description="Signal transduction histidine kinase subgroup 3 dimerisation and phosphoacceptor" evidence="2">
    <location>
        <begin position="33"/>
        <end position="98"/>
    </location>
</feature>
<dbReference type="GO" id="GO:0016020">
    <property type="term" value="C:membrane"/>
    <property type="evidence" value="ECO:0007669"/>
    <property type="project" value="InterPro"/>
</dbReference>
<evidence type="ECO:0000313" key="4">
    <source>
        <dbReference type="Proteomes" id="UP000505377"/>
    </source>
</evidence>
<organism evidence="3 4">
    <name type="scientific">Pseudonocardia broussonetiae</name>
    <dbReference type="NCBI Taxonomy" id="2736640"/>
    <lineage>
        <taxon>Bacteria</taxon>
        <taxon>Bacillati</taxon>
        <taxon>Actinomycetota</taxon>
        <taxon>Actinomycetes</taxon>
        <taxon>Pseudonocardiales</taxon>
        <taxon>Pseudonocardiaceae</taxon>
        <taxon>Pseudonocardia</taxon>
    </lineage>
</organism>
<evidence type="ECO:0000313" key="3">
    <source>
        <dbReference type="EMBL" id="QJY44903.1"/>
    </source>
</evidence>
<dbReference type="GO" id="GO:0000155">
    <property type="term" value="F:phosphorelay sensor kinase activity"/>
    <property type="evidence" value="ECO:0007669"/>
    <property type="project" value="InterPro"/>
</dbReference>
<dbReference type="AlphaFoldDB" id="A0A6M6JCV4"/>
<feature type="compositionally biased region" description="Low complexity" evidence="1">
    <location>
        <begin position="1"/>
        <end position="10"/>
    </location>
</feature>
<dbReference type="Pfam" id="PF07730">
    <property type="entry name" value="HisKA_3"/>
    <property type="match status" value="1"/>
</dbReference>
<dbReference type="KEGG" id="pbro:HOP40_02845"/>
<name>A0A6M6JCV4_9PSEU</name>
<keyword evidence="3" id="KW-0808">Transferase</keyword>
<gene>
    <name evidence="3" type="ORF">HOP40_02845</name>
</gene>
<keyword evidence="4" id="KW-1185">Reference proteome</keyword>
<dbReference type="Gene3D" id="6.10.250.2870">
    <property type="match status" value="1"/>
</dbReference>
<reference evidence="3 4" key="1">
    <citation type="submission" date="2020-05" db="EMBL/GenBank/DDBJ databases">
        <authorList>
            <person name="Mo P."/>
        </authorList>
    </citation>
    <scope>NUCLEOTIDE SEQUENCE [LARGE SCALE GENOMIC DNA]</scope>
    <source>
        <strain evidence="3 4">Gen01</strain>
    </source>
</reference>
<dbReference type="Proteomes" id="UP000505377">
    <property type="component" value="Chromosome"/>
</dbReference>
<dbReference type="InterPro" id="IPR011712">
    <property type="entry name" value="Sig_transdc_His_kin_sub3_dim/P"/>
</dbReference>
<proteinExistence type="predicted"/>
<evidence type="ECO:0000256" key="1">
    <source>
        <dbReference type="SAM" id="MobiDB-lite"/>
    </source>
</evidence>
<dbReference type="RefSeq" id="WP_172154354.1">
    <property type="nucleotide sequence ID" value="NZ_CP053564.1"/>
</dbReference>
<dbReference type="GO" id="GO:0046983">
    <property type="term" value="F:protein dimerization activity"/>
    <property type="evidence" value="ECO:0007669"/>
    <property type="project" value="InterPro"/>
</dbReference>
<feature type="region of interest" description="Disordered" evidence="1">
    <location>
        <begin position="1"/>
        <end position="28"/>
    </location>
</feature>
<evidence type="ECO:0000259" key="2">
    <source>
        <dbReference type="Pfam" id="PF07730"/>
    </source>
</evidence>
<accession>A0A6M6JCV4</accession>